<protein>
    <submittedName>
        <fullName evidence="1">DUF3015 domain-containing protein</fullName>
    </submittedName>
</protein>
<proteinExistence type="predicted"/>
<dbReference type="AlphaFoldDB" id="A0A4R9M1C1"/>
<dbReference type="EMBL" id="RQHW01000013">
    <property type="protein sequence ID" value="TGN20493.1"/>
    <property type="molecule type" value="Genomic_DNA"/>
</dbReference>
<sequence length="137" mass="14579">MAGCGLGSMVPAWKNDIAQVLAATTNGSFSSQTFGITSGTSNCTNDGIVKAEKAQEIFVHYNQTGLETEMAAGSGERIDAIASLLGCPTHSKQIGLLSKKNFEKIVNETTRKDSNLILSALKKEIGLDPELKEACHY</sequence>
<reference evidence="1" key="1">
    <citation type="journal article" date="2019" name="PLoS Negl. Trop. Dis.">
        <title>Revisiting the worldwide diversity of Leptospira species in the environment.</title>
        <authorList>
            <person name="Vincent A.T."/>
            <person name="Schiettekatte O."/>
            <person name="Bourhy P."/>
            <person name="Veyrier F.J."/>
            <person name="Picardeau M."/>
        </authorList>
    </citation>
    <scope>NUCLEOTIDE SEQUENCE [LARGE SCALE GENOMIC DNA]</scope>
    <source>
        <strain evidence="1">201300427</strain>
    </source>
</reference>
<evidence type="ECO:0000313" key="1">
    <source>
        <dbReference type="EMBL" id="TGN20493.1"/>
    </source>
</evidence>
<gene>
    <name evidence="1" type="ORF">EHS15_03420</name>
</gene>
<evidence type="ECO:0000313" key="2">
    <source>
        <dbReference type="Proteomes" id="UP000298058"/>
    </source>
</evidence>
<dbReference type="OrthoDB" id="334910at2"/>
<dbReference type="Pfam" id="PF11220">
    <property type="entry name" value="DUF3015"/>
    <property type="match status" value="1"/>
</dbReference>
<keyword evidence="2" id="KW-1185">Reference proteome</keyword>
<dbReference type="Proteomes" id="UP000298058">
    <property type="component" value="Unassembled WGS sequence"/>
</dbReference>
<comment type="caution">
    <text evidence="1">The sequence shown here is derived from an EMBL/GenBank/DDBJ whole genome shotgun (WGS) entry which is preliminary data.</text>
</comment>
<name>A0A4R9M1C1_9LEPT</name>
<accession>A0A4R9M1C1</accession>
<dbReference type="InterPro" id="IPR021383">
    <property type="entry name" value="DUF3015"/>
</dbReference>
<organism evidence="1 2">
    <name type="scientific">Leptospira idonii</name>
    <dbReference type="NCBI Taxonomy" id="1193500"/>
    <lineage>
        <taxon>Bacteria</taxon>
        <taxon>Pseudomonadati</taxon>
        <taxon>Spirochaetota</taxon>
        <taxon>Spirochaetia</taxon>
        <taxon>Leptospirales</taxon>
        <taxon>Leptospiraceae</taxon>
        <taxon>Leptospira</taxon>
    </lineage>
</organism>